<feature type="region of interest" description="Disordered" evidence="2">
    <location>
        <begin position="1517"/>
        <end position="1561"/>
    </location>
</feature>
<feature type="compositionally biased region" description="Acidic residues" evidence="2">
    <location>
        <begin position="1550"/>
        <end position="1561"/>
    </location>
</feature>
<sequence>MSFLFKAVLGQRVVHPVPPDSGAATSSASNGHKAELTSAPPPPPPTGSRAAAVVNRGGASSSAAAAAAASSHQRSGPANASPSSPPPSSSSPSPSPRPSTSTRTLLLRIEGCTVAQDIRDAERELLRCPDLPYALDATSLQSLLDVLSGYAEDDSITEPTLQLLANATDVELYPDQTESHRRVTEVTAADKRHTRDTLLQPLVEAVPLLLDFMKPTAPFWSRYHVVLLLQRLEEFESFKVNRALLAARGIGALLDALAEAEHENRLRNEALVLLTSLTLTDAELQTLLAFDNAFDSLFDVIQREGGVQGGGSIVRDCLTVLHNMLRSNKATQKFFREMGCAARLAALFDAVPVQLAACAVPAGSLSPQPTVVAERVEALLEQVRTTDAMLNVLMAVSVLACVLRSSDETEEERHTMQDALLRCGLLSPLARLAFSGLAIDDATRIETVRVLALLLSGSRRAVEEWLGLPPVTTLVRATLPYTMRVWTAPRALLSYVCETTDTTLVGAAVQLLTAVLSVAACQERAVEVLLDGLVAPPRDATSPKTATATSPRNGGNVDVQCGAALARVLLSPRTSAVEKFYAAQVVRTLLALPGARRVAEALVHTPVPPQLQTTTLDGLVKAQPGWSLSPRLPPSFFNYAVAFLLFCLGGGATTQQVNTAALGAYVGALLAWIAASPLAAAAFVEEAAWGEALLLQTRRDGAAHLRLWSAVLVAGACVASRGATAAASAGPAAAATALAQRFLQVVGSGAALDTILFDAQASTPAWQHPVASGLRAPQPTPYDEAFVAGVEQLVAEFKRILASVAGSGSAPAMMPPLLQRPAPLQPNGASSPAAHPSAHVAAAVSLDSPEHSRTSSRDYHVEAPPPPPLQQQQQQQQLAMPPSLAPESHLQEMVATLQRELEAARAERAGLLESLGEWRERAEKTAVRCASLEEDLQRRATAAAEEERTRVESATASAAETARAEATSTATVETLRENVRLLEEALSFKEEEHQQLVGSLNMMEEQLRHATQASAAAAAAHAAAMQRQELHQPHPPPPPPPPAPPQPEVVAAMEAERNAMAQQLAATQEEMGGVQRTLHGVRHEYRELLLLVAELNEESASAKGGSSVAPTPARLWPEEEERGGEGPPAPPTYDAALDDERFFAADPLAAAPATTSTEFPPVVEQAQAPWAAVPLTSSPDTEAAKAAASASLHAYAAAATDVLVNQHSGAQLLDGLAAPPSQAVTLPPVSVAPAAAPAGAASAQFPPPSLAHGVSNCGSLGATLSTEVPPPPPPGPPPPPPGPPHAFAGQPPPHPPHHPLHRSALHAPRYADPSTTFFGGGGGAEPRPSYVSSSGAAGGEQHPRQPNGVHVGPPPRHPPPPHPQQAVQHWHQPLPQRGAPTGDVSVGRSQTPDLTTHHPARTTPLSASASLHGGSMRDAASVTADNSTPNLSSTRYPSSQYAAEKAAAPRLAAAPVVATTAATNTAPHRHENGSAAANPFNTKSSGGSGDWLTGATVLRDAVQSGGAAAAGAAHGTSAPAAPVASGTGLLGASNTDTAPTPAYNPFAELGGDEDDAFGDLR</sequence>
<keyword evidence="1" id="KW-0175">Coiled coil</keyword>
<keyword evidence="4" id="KW-1185">Reference proteome</keyword>
<feature type="compositionally biased region" description="Pro residues" evidence="2">
    <location>
        <begin position="1268"/>
        <end position="1294"/>
    </location>
</feature>
<feature type="compositionally biased region" description="Low complexity" evidence="2">
    <location>
        <begin position="816"/>
        <end position="845"/>
    </location>
</feature>
<feature type="compositionally biased region" description="Low complexity" evidence="2">
    <location>
        <begin position="870"/>
        <end position="884"/>
    </location>
</feature>
<feature type="compositionally biased region" description="Low complexity" evidence="2">
    <location>
        <begin position="1364"/>
        <end position="1373"/>
    </location>
</feature>
<evidence type="ECO:0000313" key="3">
    <source>
        <dbReference type="EMBL" id="KAK7195724.1"/>
    </source>
</evidence>
<feature type="region of interest" description="Disordered" evidence="2">
    <location>
        <begin position="14"/>
        <end position="102"/>
    </location>
</feature>
<feature type="compositionally biased region" description="Low complexity" evidence="2">
    <location>
        <begin position="952"/>
        <end position="971"/>
    </location>
</feature>
<dbReference type="InterPro" id="IPR016024">
    <property type="entry name" value="ARM-type_fold"/>
</dbReference>
<feature type="region of interest" description="Disordered" evidence="2">
    <location>
        <begin position="1099"/>
        <end position="1135"/>
    </location>
</feature>
<dbReference type="GO" id="GO:0061025">
    <property type="term" value="P:membrane fusion"/>
    <property type="evidence" value="ECO:0007669"/>
    <property type="project" value="TreeGrafter"/>
</dbReference>
<feature type="compositionally biased region" description="Basic residues" evidence="2">
    <location>
        <begin position="1295"/>
        <end position="1304"/>
    </location>
</feature>
<feature type="region of interest" description="Disordered" evidence="2">
    <location>
        <begin position="816"/>
        <end position="884"/>
    </location>
</feature>
<dbReference type="PANTHER" id="PTHR10013:SF0">
    <property type="entry name" value="GENERAL VESICULAR TRANSPORT FACTOR P115"/>
    <property type="match status" value="1"/>
</dbReference>
<dbReference type="Gene3D" id="1.25.10.10">
    <property type="entry name" value="Leucine-rich Repeat Variant"/>
    <property type="match status" value="1"/>
</dbReference>
<dbReference type="EMBL" id="JAECZO010000060">
    <property type="protein sequence ID" value="KAK7195724.1"/>
    <property type="molecule type" value="Genomic_DNA"/>
</dbReference>
<feature type="compositionally biased region" description="Polar residues" evidence="2">
    <location>
        <begin position="1256"/>
        <end position="1266"/>
    </location>
</feature>
<evidence type="ECO:0000256" key="1">
    <source>
        <dbReference type="SAM" id="Coils"/>
    </source>
</evidence>
<gene>
    <name evidence="3" type="ORF">NESM_000502700</name>
</gene>
<organism evidence="3 4">
    <name type="scientific">Novymonas esmeraldas</name>
    <dbReference type="NCBI Taxonomy" id="1808958"/>
    <lineage>
        <taxon>Eukaryota</taxon>
        <taxon>Discoba</taxon>
        <taxon>Euglenozoa</taxon>
        <taxon>Kinetoplastea</taxon>
        <taxon>Metakinetoplastina</taxon>
        <taxon>Trypanosomatida</taxon>
        <taxon>Trypanosomatidae</taxon>
        <taxon>Novymonas</taxon>
    </lineage>
</organism>
<feature type="compositionally biased region" description="Pro residues" evidence="2">
    <location>
        <begin position="83"/>
        <end position="97"/>
    </location>
</feature>
<dbReference type="GO" id="GO:0006886">
    <property type="term" value="P:intracellular protein transport"/>
    <property type="evidence" value="ECO:0007669"/>
    <property type="project" value="TreeGrafter"/>
</dbReference>
<evidence type="ECO:0000313" key="4">
    <source>
        <dbReference type="Proteomes" id="UP001430356"/>
    </source>
</evidence>
<dbReference type="Proteomes" id="UP001430356">
    <property type="component" value="Unassembled WGS sequence"/>
</dbReference>
<dbReference type="InterPro" id="IPR024095">
    <property type="entry name" value="Vesicle_P115"/>
</dbReference>
<accession>A0AAW0EQS2</accession>
<feature type="compositionally biased region" description="Low complexity" evidence="2">
    <location>
        <begin position="48"/>
        <end position="71"/>
    </location>
</feature>
<feature type="coiled-coil region" evidence="1">
    <location>
        <begin position="1050"/>
        <end position="1098"/>
    </location>
</feature>
<dbReference type="GO" id="GO:0005795">
    <property type="term" value="C:Golgi stack"/>
    <property type="evidence" value="ECO:0007669"/>
    <property type="project" value="TreeGrafter"/>
</dbReference>
<dbReference type="PANTHER" id="PTHR10013">
    <property type="entry name" value="GENERAL VESICULAR TRANSPORT FACTOR P115"/>
    <property type="match status" value="1"/>
</dbReference>
<feature type="compositionally biased region" description="Pro residues" evidence="2">
    <location>
        <begin position="1352"/>
        <end position="1363"/>
    </location>
</feature>
<proteinExistence type="predicted"/>
<name>A0AAW0EQS2_9TRYP</name>
<dbReference type="GO" id="GO:0005783">
    <property type="term" value="C:endoplasmic reticulum"/>
    <property type="evidence" value="ECO:0007669"/>
    <property type="project" value="TreeGrafter"/>
</dbReference>
<dbReference type="GO" id="GO:0012507">
    <property type="term" value="C:ER to Golgi transport vesicle membrane"/>
    <property type="evidence" value="ECO:0007669"/>
    <property type="project" value="TreeGrafter"/>
</dbReference>
<feature type="compositionally biased region" description="Pro residues" evidence="2">
    <location>
        <begin position="1033"/>
        <end position="1047"/>
    </location>
</feature>
<dbReference type="GO" id="GO:0048211">
    <property type="term" value="P:Golgi vesicle docking"/>
    <property type="evidence" value="ECO:0007669"/>
    <property type="project" value="TreeGrafter"/>
</dbReference>
<dbReference type="SUPFAM" id="SSF48371">
    <property type="entry name" value="ARM repeat"/>
    <property type="match status" value="1"/>
</dbReference>
<feature type="region of interest" description="Disordered" evidence="2">
    <location>
        <begin position="1254"/>
        <end position="1442"/>
    </location>
</feature>
<feature type="region of interest" description="Disordered" evidence="2">
    <location>
        <begin position="1017"/>
        <end position="1047"/>
    </location>
</feature>
<reference evidence="3 4" key="1">
    <citation type="journal article" date="2021" name="MBio">
        <title>A New Model Trypanosomatid, Novymonas esmeraldas: Genomic Perception of Its 'Candidatus Pandoraea novymonadis' Endosymbiont.</title>
        <authorList>
            <person name="Zakharova A."/>
            <person name="Saura A."/>
            <person name="Butenko A."/>
            <person name="Podesvova L."/>
            <person name="Warmusova S."/>
            <person name="Kostygov A.Y."/>
            <person name="Nenarokova A."/>
            <person name="Lukes J."/>
            <person name="Opperdoes F.R."/>
            <person name="Yurchenko V."/>
        </authorList>
    </citation>
    <scope>NUCLEOTIDE SEQUENCE [LARGE SCALE GENOMIC DNA]</scope>
    <source>
        <strain evidence="3 4">E262AT.01</strain>
    </source>
</reference>
<dbReference type="GO" id="GO:0006888">
    <property type="term" value="P:endoplasmic reticulum to Golgi vesicle-mediated transport"/>
    <property type="evidence" value="ECO:0007669"/>
    <property type="project" value="TreeGrafter"/>
</dbReference>
<feature type="compositionally biased region" description="Basic and acidic residues" evidence="2">
    <location>
        <begin position="848"/>
        <end position="861"/>
    </location>
</feature>
<protein>
    <submittedName>
        <fullName evidence="3">Uncharacterized protein</fullName>
    </submittedName>
</protein>
<comment type="caution">
    <text evidence="3">The sequence shown here is derived from an EMBL/GenBank/DDBJ whole genome shotgun (WGS) entry which is preliminary data.</text>
</comment>
<evidence type="ECO:0000256" key="2">
    <source>
        <dbReference type="SAM" id="MobiDB-lite"/>
    </source>
</evidence>
<feature type="region of interest" description="Disordered" evidence="2">
    <location>
        <begin position="942"/>
        <end position="971"/>
    </location>
</feature>
<feature type="compositionally biased region" description="Polar residues" evidence="2">
    <location>
        <begin position="1423"/>
        <end position="1441"/>
    </location>
</feature>
<dbReference type="InterPro" id="IPR011989">
    <property type="entry name" value="ARM-like"/>
</dbReference>
<feature type="coiled-coil region" evidence="1">
    <location>
        <begin position="887"/>
        <end position="921"/>
    </location>
</feature>